<dbReference type="PANTHER" id="PTHR43806:SF11">
    <property type="entry name" value="CEREVISIN-RELATED"/>
    <property type="match status" value="1"/>
</dbReference>
<keyword evidence="2" id="KW-0645">Protease</keyword>
<dbReference type="GO" id="GO:0006508">
    <property type="term" value="P:proteolysis"/>
    <property type="evidence" value="ECO:0007669"/>
    <property type="project" value="UniProtKB-KW"/>
</dbReference>
<accession>A0A8J3I4C3</accession>
<proteinExistence type="inferred from homology"/>
<evidence type="ECO:0000256" key="4">
    <source>
        <dbReference type="ARBA" id="ARBA00022825"/>
    </source>
</evidence>
<name>A0A8J3I4C3_9CHLR</name>
<dbReference type="AlphaFoldDB" id="A0A8J3I4C3"/>
<dbReference type="GO" id="GO:0005615">
    <property type="term" value="C:extracellular space"/>
    <property type="evidence" value="ECO:0007669"/>
    <property type="project" value="TreeGrafter"/>
</dbReference>
<evidence type="ECO:0000313" key="6">
    <source>
        <dbReference type="EMBL" id="GHO49997.1"/>
    </source>
</evidence>
<sequence>MSRSYSEVMGAPNELYHWIPGELIIVMRLPRLPAEDTLDIFYEQVRERLNAFLAQYQLALEPYGTGGRWKGSPTMPPVRRRSFIFGLHRKQPLIALCFHARHMDPSVADATPMVLSYLQARLDYLTQQGLPIVSAMPNWLVMAAPLYFGEGGPALPPRPAPILASPAPTNALVGWRTRLLEQDIPLDTRDAEDVLVAVLDTSPHPDRILSAATRLELRRNWLLQKLANDVRNEDGSFSIEYDRYPLTNEVRTGRDYYNEARYYAMADHGLAVAGLIRDIAPRARMRLVRVLNDYGGGDLYALFAALCDLEREMVAGSIRRLVINLSLTIMPDVRRLPYVWLDQRQWPTSQLYGVMRIMEHIEAGLKLLFEGLHAHGALIVAAAGNDSAAATSQNFAPRPPRSPARYDSVLSVSSVNSRYQASAFANAANIAPADTGVVTFGGDGYGATDANTLPDAVRGVYIAPTFSNGEPNDSGWADWSGTSFSTAIVSGLGAHLMAQGWSASNSMIRLAARRERRGEAALSNEPEIPSLLGNMIRVQQRFGL</sequence>
<evidence type="ECO:0000256" key="1">
    <source>
        <dbReference type="ARBA" id="ARBA00011073"/>
    </source>
</evidence>
<dbReference type="PANTHER" id="PTHR43806">
    <property type="entry name" value="PEPTIDASE S8"/>
    <property type="match status" value="1"/>
</dbReference>
<feature type="domain" description="Peptidase S8/S53" evidence="5">
    <location>
        <begin position="193"/>
        <end position="509"/>
    </location>
</feature>
<dbReference type="SUPFAM" id="SSF52743">
    <property type="entry name" value="Subtilisin-like"/>
    <property type="match status" value="1"/>
</dbReference>
<evidence type="ECO:0000256" key="3">
    <source>
        <dbReference type="ARBA" id="ARBA00022801"/>
    </source>
</evidence>
<dbReference type="Gene3D" id="3.40.50.200">
    <property type="entry name" value="Peptidase S8/S53 domain"/>
    <property type="match status" value="1"/>
</dbReference>
<dbReference type="RefSeq" id="WP_220199066.1">
    <property type="nucleotide sequence ID" value="NZ_BNJF01000007.1"/>
</dbReference>
<keyword evidence="3" id="KW-0378">Hydrolase</keyword>
<evidence type="ECO:0000259" key="5">
    <source>
        <dbReference type="Pfam" id="PF00082"/>
    </source>
</evidence>
<keyword evidence="4" id="KW-0720">Serine protease</keyword>
<protein>
    <recommendedName>
        <fullName evidence="5">Peptidase S8/S53 domain-containing protein</fullName>
    </recommendedName>
</protein>
<dbReference type="Pfam" id="PF00082">
    <property type="entry name" value="Peptidase_S8"/>
    <property type="match status" value="1"/>
</dbReference>
<dbReference type="GO" id="GO:0004252">
    <property type="term" value="F:serine-type endopeptidase activity"/>
    <property type="evidence" value="ECO:0007669"/>
    <property type="project" value="InterPro"/>
</dbReference>
<evidence type="ECO:0000313" key="7">
    <source>
        <dbReference type="Proteomes" id="UP000612362"/>
    </source>
</evidence>
<evidence type="ECO:0000256" key="2">
    <source>
        <dbReference type="ARBA" id="ARBA00022670"/>
    </source>
</evidence>
<dbReference type="Proteomes" id="UP000612362">
    <property type="component" value="Unassembled WGS sequence"/>
</dbReference>
<gene>
    <name evidence="6" type="ORF">KSX_81600</name>
</gene>
<dbReference type="CDD" id="cd00306">
    <property type="entry name" value="Peptidases_S8_S53"/>
    <property type="match status" value="1"/>
</dbReference>
<comment type="similarity">
    <text evidence="1">Belongs to the peptidase S8 family.</text>
</comment>
<dbReference type="InterPro" id="IPR050131">
    <property type="entry name" value="Peptidase_S8_subtilisin-like"/>
</dbReference>
<dbReference type="EMBL" id="BNJF01000007">
    <property type="protein sequence ID" value="GHO49997.1"/>
    <property type="molecule type" value="Genomic_DNA"/>
</dbReference>
<dbReference type="InterPro" id="IPR000209">
    <property type="entry name" value="Peptidase_S8/S53_dom"/>
</dbReference>
<dbReference type="InterPro" id="IPR036852">
    <property type="entry name" value="Peptidase_S8/S53_dom_sf"/>
</dbReference>
<reference evidence="6" key="1">
    <citation type="submission" date="2020-10" db="EMBL/GenBank/DDBJ databases">
        <title>Taxonomic study of unclassified bacteria belonging to the class Ktedonobacteria.</title>
        <authorList>
            <person name="Yabe S."/>
            <person name="Wang C.M."/>
            <person name="Zheng Y."/>
            <person name="Sakai Y."/>
            <person name="Cavaletti L."/>
            <person name="Monciardini P."/>
            <person name="Donadio S."/>
        </authorList>
    </citation>
    <scope>NUCLEOTIDE SEQUENCE</scope>
    <source>
        <strain evidence="6">SOSP1-1</strain>
    </source>
</reference>
<keyword evidence="7" id="KW-1185">Reference proteome</keyword>
<organism evidence="6 7">
    <name type="scientific">Ktedonospora formicarum</name>
    <dbReference type="NCBI Taxonomy" id="2778364"/>
    <lineage>
        <taxon>Bacteria</taxon>
        <taxon>Bacillati</taxon>
        <taxon>Chloroflexota</taxon>
        <taxon>Ktedonobacteria</taxon>
        <taxon>Ktedonobacterales</taxon>
        <taxon>Ktedonobacteraceae</taxon>
        <taxon>Ktedonospora</taxon>
    </lineage>
</organism>
<comment type="caution">
    <text evidence="6">The sequence shown here is derived from an EMBL/GenBank/DDBJ whole genome shotgun (WGS) entry which is preliminary data.</text>
</comment>